<feature type="domain" description="FAD/NAD(P)-binding" evidence="1">
    <location>
        <begin position="5"/>
        <end position="60"/>
    </location>
</feature>
<evidence type="ECO:0000313" key="2">
    <source>
        <dbReference type="EMBL" id="APG15085.1"/>
    </source>
</evidence>
<dbReference type="GO" id="GO:0016491">
    <property type="term" value="F:oxidoreductase activity"/>
    <property type="evidence" value="ECO:0007669"/>
    <property type="project" value="InterPro"/>
</dbReference>
<evidence type="ECO:0000259" key="1">
    <source>
        <dbReference type="Pfam" id="PF07992"/>
    </source>
</evidence>
<dbReference type="Proteomes" id="UP000181962">
    <property type="component" value="Chromosome"/>
</dbReference>
<gene>
    <name evidence="2" type="ORF">BKD09_42945</name>
</gene>
<protein>
    <recommendedName>
        <fullName evidence="1">FAD/NAD(P)-binding domain-containing protein</fullName>
    </recommendedName>
</protein>
<accession>A0A1L3FP15</accession>
<name>A0A1L3FP15_BRAJP</name>
<dbReference type="Pfam" id="PF07992">
    <property type="entry name" value="Pyr_redox_2"/>
    <property type="match status" value="1"/>
</dbReference>
<dbReference type="EMBL" id="CP017637">
    <property type="protein sequence ID" value="APG15085.1"/>
    <property type="molecule type" value="Genomic_DNA"/>
</dbReference>
<organism evidence="2 3">
    <name type="scientific">Bradyrhizobium japonicum</name>
    <dbReference type="NCBI Taxonomy" id="375"/>
    <lineage>
        <taxon>Bacteria</taxon>
        <taxon>Pseudomonadati</taxon>
        <taxon>Pseudomonadota</taxon>
        <taxon>Alphaproteobacteria</taxon>
        <taxon>Hyphomicrobiales</taxon>
        <taxon>Nitrobacteraceae</taxon>
        <taxon>Bradyrhizobium</taxon>
    </lineage>
</organism>
<dbReference type="InterPro" id="IPR000014">
    <property type="entry name" value="PAS"/>
</dbReference>
<dbReference type="CDD" id="cd00130">
    <property type="entry name" value="PAS"/>
    <property type="match status" value="1"/>
</dbReference>
<dbReference type="Gene3D" id="3.50.50.60">
    <property type="entry name" value="FAD/NAD(P)-binding domain"/>
    <property type="match status" value="2"/>
</dbReference>
<proteinExistence type="predicted"/>
<dbReference type="SUPFAM" id="SSF55785">
    <property type="entry name" value="PYP-like sensor domain (PAS domain)"/>
    <property type="match status" value="1"/>
</dbReference>
<evidence type="ECO:0000313" key="3">
    <source>
        <dbReference type="Proteomes" id="UP000181962"/>
    </source>
</evidence>
<dbReference type="AlphaFoldDB" id="A0A1L3FP15"/>
<dbReference type="InterPro" id="IPR035965">
    <property type="entry name" value="PAS-like_dom_sf"/>
</dbReference>
<dbReference type="InterPro" id="IPR023753">
    <property type="entry name" value="FAD/NAD-binding_dom"/>
</dbReference>
<dbReference type="SUPFAM" id="SSF51905">
    <property type="entry name" value="FAD/NAD(P)-binding domain"/>
    <property type="match status" value="1"/>
</dbReference>
<dbReference type="InterPro" id="IPR036188">
    <property type="entry name" value="FAD/NAD-bd_sf"/>
</dbReference>
<sequence length="219" mass="23258">MPSLGIDYRQGSEVISIDRAASIVTLSNGSAIAYHRLMLATGARPRKLSIPIAEGANAATLRTSVVSCSRAAAADCHDSGIDTLGPQATLLQTDANGQIALINSRASEFIGCSSQLIHSDLLRADQVPSDESTAAEITQREVFDDVEGLASEAQLPDGRWLRVSRSPTQEGRVILVYSDITSLKHQKAELHATNLRLDAALTHMSQGLCLYDSGGGCEL</sequence>
<reference evidence="2 3" key="1">
    <citation type="submission" date="2016-11" db="EMBL/GenBank/DDBJ databases">
        <title>Complete Genome Sequence of Bradyrhizobium sp. strain J5, an isolated from soybean nodule in Hokkaido.</title>
        <authorList>
            <person name="Kanehara K."/>
        </authorList>
    </citation>
    <scope>NUCLEOTIDE SEQUENCE [LARGE SCALE GENOMIC DNA]</scope>
    <source>
        <strain evidence="2 3">J5</strain>
    </source>
</reference>
<dbReference type="Gene3D" id="3.30.450.20">
    <property type="entry name" value="PAS domain"/>
    <property type="match status" value="1"/>
</dbReference>